<proteinExistence type="predicted"/>
<name>R7Q9Q1_CHOCR</name>
<dbReference type="Gene3D" id="3.90.226.10">
    <property type="entry name" value="2-enoyl-CoA Hydratase, Chain A, domain 1"/>
    <property type="match status" value="1"/>
</dbReference>
<dbReference type="RefSeq" id="XP_005713935.1">
    <property type="nucleotide sequence ID" value="XM_005713878.1"/>
</dbReference>
<feature type="domain" description="Enoyl-CoA hydratase/isomerase" evidence="4">
    <location>
        <begin position="26"/>
        <end position="345"/>
    </location>
</feature>
<dbReference type="STRING" id="2769.R7Q9Q1"/>
<dbReference type="OMA" id="YRIACHV"/>
<dbReference type="Proteomes" id="UP000012073">
    <property type="component" value="Unassembled WGS sequence"/>
</dbReference>
<dbReference type="CDD" id="cd06558">
    <property type="entry name" value="crotonase-like"/>
    <property type="match status" value="1"/>
</dbReference>
<reference evidence="6" key="1">
    <citation type="journal article" date="2013" name="Proc. Natl. Acad. Sci. U.S.A.">
        <title>Genome structure and metabolic features in the red seaweed Chondrus crispus shed light on evolution of the Archaeplastida.</title>
        <authorList>
            <person name="Collen J."/>
            <person name="Porcel B."/>
            <person name="Carre W."/>
            <person name="Ball S.G."/>
            <person name="Chaparro C."/>
            <person name="Tonon T."/>
            <person name="Barbeyron T."/>
            <person name="Michel G."/>
            <person name="Noel B."/>
            <person name="Valentin K."/>
            <person name="Elias M."/>
            <person name="Artiguenave F."/>
            <person name="Arun A."/>
            <person name="Aury J.M."/>
            <person name="Barbosa-Neto J.F."/>
            <person name="Bothwell J.H."/>
            <person name="Bouget F.Y."/>
            <person name="Brillet L."/>
            <person name="Cabello-Hurtado F."/>
            <person name="Capella-Gutierrez S."/>
            <person name="Charrier B."/>
            <person name="Cladiere L."/>
            <person name="Cock J.M."/>
            <person name="Coelho S.M."/>
            <person name="Colleoni C."/>
            <person name="Czjzek M."/>
            <person name="Da Silva C."/>
            <person name="Delage L."/>
            <person name="Denoeud F."/>
            <person name="Deschamps P."/>
            <person name="Dittami S.M."/>
            <person name="Gabaldon T."/>
            <person name="Gachon C.M."/>
            <person name="Groisillier A."/>
            <person name="Herve C."/>
            <person name="Jabbari K."/>
            <person name="Katinka M."/>
            <person name="Kloareg B."/>
            <person name="Kowalczyk N."/>
            <person name="Labadie K."/>
            <person name="Leblanc C."/>
            <person name="Lopez P.J."/>
            <person name="McLachlan D.H."/>
            <person name="Meslet-Cladiere L."/>
            <person name="Moustafa A."/>
            <person name="Nehr Z."/>
            <person name="Nyvall Collen P."/>
            <person name="Panaud O."/>
            <person name="Partensky F."/>
            <person name="Poulain J."/>
            <person name="Rensing S.A."/>
            <person name="Rousvoal S."/>
            <person name="Samson G."/>
            <person name="Symeonidi A."/>
            <person name="Weissenbach J."/>
            <person name="Zambounis A."/>
            <person name="Wincker P."/>
            <person name="Boyen C."/>
        </authorList>
    </citation>
    <scope>NUCLEOTIDE SEQUENCE [LARGE SCALE GENOMIC DNA]</scope>
    <source>
        <strain evidence="6">cv. Stackhouse</strain>
    </source>
</reference>
<dbReference type="SUPFAM" id="SSF52096">
    <property type="entry name" value="ClpP/crotonase"/>
    <property type="match status" value="1"/>
</dbReference>
<dbReference type="PhylomeDB" id="R7Q9Q1"/>
<dbReference type="InterPro" id="IPR045004">
    <property type="entry name" value="ECH_dom"/>
</dbReference>
<dbReference type="EMBL" id="HG001673">
    <property type="protein sequence ID" value="CDF34116.1"/>
    <property type="molecule type" value="Genomic_DNA"/>
</dbReference>
<dbReference type="InterPro" id="IPR032259">
    <property type="entry name" value="HIBYL-CoA-H"/>
</dbReference>
<dbReference type="OrthoDB" id="16820at2759"/>
<evidence type="ECO:0000256" key="3">
    <source>
        <dbReference type="ARBA" id="ARBA00022801"/>
    </source>
</evidence>
<dbReference type="PANTHER" id="PTHR43176">
    <property type="entry name" value="3-HYDROXYISOBUTYRYL-COA HYDROLASE-RELATED"/>
    <property type="match status" value="1"/>
</dbReference>
<evidence type="ECO:0000313" key="6">
    <source>
        <dbReference type="Proteomes" id="UP000012073"/>
    </source>
</evidence>
<dbReference type="InterPro" id="IPR029045">
    <property type="entry name" value="ClpP/crotonase-like_dom_sf"/>
</dbReference>
<comment type="catalytic activity">
    <reaction evidence="1">
        <text>3-hydroxy-2-methylpropanoyl-CoA + H2O = 3-hydroxy-2-methylpropanoate + CoA + H(+)</text>
        <dbReference type="Rhea" id="RHEA:20888"/>
        <dbReference type="ChEBI" id="CHEBI:11805"/>
        <dbReference type="ChEBI" id="CHEBI:15377"/>
        <dbReference type="ChEBI" id="CHEBI:15378"/>
        <dbReference type="ChEBI" id="CHEBI:57287"/>
        <dbReference type="ChEBI" id="CHEBI:57340"/>
        <dbReference type="EC" id="3.1.2.4"/>
    </reaction>
</comment>
<dbReference type="GeneID" id="17321648"/>
<dbReference type="EC" id="3.1.2.4" evidence="2"/>
<dbReference type="KEGG" id="ccp:CHC_T00008794001"/>
<sequence>MPITFDAELLSAGGLTAVAAPPVIDITLSRPSALNALLPATFHGLHHVLDRLSTHDAPLYLVLRASGRAFSAGGDVRSLRGEILAHAPRSAARRAAARAILATEYDLLARWAALDRHHRLTVAVGEGLALGAGAGLFQACAVRLVGPRFFMAMPEARIGIIPDCGATRFYARLPGCVGMYLALTGARVHARDALALGLADGAIKDGWQADGLADGEFGPARMLKGGEEEALLGEKGEIAQASSDMRRGVDEVFSAAGVDEVLERLQAREGEWAKEALKALNAGAPKAIRETFRVMRMAYESRGEGVREAMDRELEVESQLCAAPDFEEGVRAALVDKDGKPKWEPV</sequence>
<protein>
    <recommendedName>
        <fullName evidence="2">3-hydroxyisobutyryl-CoA hydrolase</fullName>
        <ecNumber evidence="2">3.1.2.4</ecNumber>
    </recommendedName>
</protein>
<keyword evidence="6" id="KW-1185">Reference proteome</keyword>
<evidence type="ECO:0000259" key="4">
    <source>
        <dbReference type="Pfam" id="PF16113"/>
    </source>
</evidence>
<dbReference type="PANTHER" id="PTHR43176:SF3">
    <property type="entry name" value="3-HYDROXYISOBUTYRYL-COA HYDROLASE, MITOCHONDRIAL"/>
    <property type="match status" value="1"/>
</dbReference>
<keyword evidence="3" id="KW-0378">Hydrolase</keyword>
<dbReference type="Gramene" id="CDF34116">
    <property type="protein sequence ID" value="CDF34116"/>
    <property type="gene ID" value="CHC_T00008794001"/>
</dbReference>
<dbReference type="Pfam" id="PF16113">
    <property type="entry name" value="ECH_2"/>
    <property type="match status" value="1"/>
</dbReference>
<gene>
    <name evidence="5" type="ORF">CHC_T00008794001</name>
</gene>
<dbReference type="GO" id="GO:0003860">
    <property type="term" value="F:3-hydroxyisobutyryl-CoA hydrolase activity"/>
    <property type="evidence" value="ECO:0007669"/>
    <property type="project" value="UniProtKB-EC"/>
</dbReference>
<dbReference type="AlphaFoldDB" id="R7Q9Q1"/>
<evidence type="ECO:0000256" key="1">
    <source>
        <dbReference type="ARBA" id="ARBA00001709"/>
    </source>
</evidence>
<organism evidence="5 6">
    <name type="scientific">Chondrus crispus</name>
    <name type="common">Carrageen Irish moss</name>
    <name type="synonym">Polymorpha crispa</name>
    <dbReference type="NCBI Taxonomy" id="2769"/>
    <lineage>
        <taxon>Eukaryota</taxon>
        <taxon>Rhodophyta</taxon>
        <taxon>Florideophyceae</taxon>
        <taxon>Rhodymeniophycidae</taxon>
        <taxon>Gigartinales</taxon>
        <taxon>Gigartinaceae</taxon>
        <taxon>Chondrus</taxon>
    </lineage>
</organism>
<accession>R7Q9Q1</accession>
<evidence type="ECO:0000256" key="2">
    <source>
        <dbReference type="ARBA" id="ARBA00011915"/>
    </source>
</evidence>
<dbReference type="GO" id="GO:0006574">
    <property type="term" value="P:L-valine catabolic process"/>
    <property type="evidence" value="ECO:0007669"/>
    <property type="project" value="TreeGrafter"/>
</dbReference>
<evidence type="ECO:0000313" key="5">
    <source>
        <dbReference type="EMBL" id="CDF34116.1"/>
    </source>
</evidence>